<dbReference type="GO" id="GO:0008763">
    <property type="term" value="F:UDP-N-acetylmuramate-L-alanine ligase activity"/>
    <property type="evidence" value="ECO:0007669"/>
    <property type="project" value="UniProtKB-EC"/>
</dbReference>
<dbReference type="Proteomes" id="UP001321492">
    <property type="component" value="Unassembled WGS sequence"/>
</dbReference>
<comment type="pathway">
    <text evidence="2 14">Cell wall biogenesis; peptidoglycan biosynthesis.</text>
</comment>
<keyword evidence="6 14" id="KW-0132">Cell division</keyword>
<protein>
    <recommendedName>
        <fullName evidence="3 14">UDP-N-acetylmuramate--L-alanine ligase</fullName>
        <ecNumber evidence="3 14">6.3.2.8</ecNumber>
    </recommendedName>
    <alternativeName>
        <fullName evidence="14">UDP-N-acetylmuramoyl-L-alanine synthetase</fullName>
    </alternativeName>
</protein>
<evidence type="ECO:0000313" key="18">
    <source>
        <dbReference type="EMBL" id="MDJ1158610.1"/>
    </source>
</evidence>
<feature type="binding site" evidence="14">
    <location>
        <begin position="114"/>
        <end position="120"/>
    </location>
    <ligand>
        <name>ATP</name>
        <dbReference type="ChEBI" id="CHEBI:30616"/>
    </ligand>
</feature>
<dbReference type="SUPFAM" id="SSF53244">
    <property type="entry name" value="MurD-like peptide ligases, peptide-binding domain"/>
    <property type="match status" value="1"/>
</dbReference>
<evidence type="ECO:0000256" key="4">
    <source>
        <dbReference type="ARBA" id="ARBA00022490"/>
    </source>
</evidence>
<dbReference type="InterPro" id="IPR004101">
    <property type="entry name" value="Mur_ligase_C"/>
</dbReference>
<comment type="catalytic activity">
    <reaction evidence="13 14">
        <text>UDP-N-acetyl-alpha-D-muramate + L-alanine + ATP = UDP-N-acetyl-alpha-D-muramoyl-L-alanine + ADP + phosphate + H(+)</text>
        <dbReference type="Rhea" id="RHEA:23372"/>
        <dbReference type="ChEBI" id="CHEBI:15378"/>
        <dbReference type="ChEBI" id="CHEBI:30616"/>
        <dbReference type="ChEBI" id="CHEBI:43474"/>
        <dbReference type="ChEBI" id="CHEBI:57972"/>
        <dbReference type="ChEBI" id="CHEBI:70757"/>
        <dbReference type="ChEBI" id="CHEBI:83898"/>
        <dbReference type="ChEBI" id="CHEBI:456216"/>
        <dbReference type="EC" id="6.3.2.8"/>
    </reaction>
</comment>
<dbReference type="InterPro" id="IPR000713">
    <property type="entry name" value="Mur_ligase_N"/>
</dbReference>
<evidence type="ECO:0000256" key="12">
    <source>
        <dbReference type="ARBA" id="ARBA00023316"/>
    </source>
</evidence>
<evidence type="ECO:0000256" key="2">
    <source>
        <dbReference type="ARBA" id="ARBA00004752"/>
    </source>
</evidence>
<evidence type="ECO:0000313" key="19">
    <source>
        <dbReference type="Proteomes" id="UP001321492"/>
    </source>
</evidence>
<sequence>MKLPRELGPIHFIGIGGIGMSGIAEVLMNLGYTVQGSDASDNANVKRLREKGAKVLVGHAAENLGEAEVVVVSTAIRRDNPELAAAREKRLPVVRRAEMLAELMRLKTCVAIAGTHGKTTTTSLVATLLDAGGFDPTVINGGIINAYGTNARLGAGDWMVVEADESDGTFLKLPADVAIVTNIDPEHLDHFKTFDAIKAAFRSFVENLPFYGFAVMCIDHPTVQDLVGTIEDRRVVTYGENPQADVRLVDIDLNGGKSRFRVLIRDRKTGRETAIDDIVMPMPGHHNALNATAAIAVAHELGMGAEAIRKALAGFGGVKRRFTRTGEWNGVTVYDDYGHHPVEIAAVLKAARASTAGQVIAVVQPHRYTRLSALFNDFCTCFNDADSVIVAPVYAAGEQPIDGFDRDSLVAGLKARGHRNVLPLEAPEALAGLVRGMAKPGDYVVCLGAGTITNWAYALPGELAADAETPVPSPRLRGEG</sequence>
<dbReference type="EC" id="6.3.2.8" evidence="3 14"/>
<evidence type="ECO:0000256" key="13">
    <source>
        <dbReference type="ARBA" id="ARBA00047833"/>
    </source>
</evidence>
<dbReference type="NCBIfam" id="TIGR01082">
    <property type="entry name" value="murC"/>
    <property type="match status" value="1"/>
</dbReference>
<organism evidence="18 19">
    <name type="scientific">Chelatococcus albus</name>
    <dbReference type="NCBI Taxonomy" id="3047466"/>
    <lineage>
        <taxon>Bacteria</taxon>
        <taxon>Pseudomonadati</taxon>
        <taxon>Pseudomonadota</taxon>
        <taxon>Alphaproteobacteria</taxon>
        <taxon>Hyphomicrobiales</taxon>
        <taxon>Chelatococcaceae</taxon>
        <taxon>Chelatococcus</taxon>
    </lineage>
</organism>
<dbReference type="InterPro" id="IPR036615">
    <property type="entry name" value="Mur_ligase_C_dom_sf"/>
</dbReference>
<accession>A0ABT7AGV8</accession>
<evidence type="ECO:0000256" key="3">
    <source>
        <dbReference type="ARBA" id="ARBA00012211"/>
    </source>
</evidence>
<dbReference type="InterPro" id="IPR013221">
    <property type="entry name" value="Mur_ligase_cen"/>
</dbReference>
<dbReference type="Pfam" id="PF01225">
    <property type="entry name" value="Mur_ligase"/>
    <property type="match status" value="1"/>
</dbReference>
<keyword evidence="9 14" id="KW-0133">Cell shape</keyword>
<dbReference type="EMBL" id="JASJEV010000005">
    <property type="protein sequence ID" value="MDJ1158610.1"/>
    <property type="molecule type" value="Genomic_DNA"/>
</dbReference>
<evidence type="ECO:0000259" key="17">
    <source>
        <dbReference type="Pfam" id="PF08245"/>
    </source>
</evidence>
<keyword evidence="4 14" id="KW-0963">Cytoplasm</keyword>
<dbReference type="InterPro" id="IPR050061">
    <property type="entry name" value="MurCDEF_pg_biosynth"/>
</dbReference>
<dbReference type="Gene3D" id="3.40.50.720">
    <property type="entry name" value="NAD(P)-binding Rossmann-like Domain"/>
    <property type="match status" value="1"/>
</dbReference>
<evidence type="ECO:0000256" key="14">
    <source>
        <dbReference type="HAMAP-Rule" id="MF_00046"/>
    </source>
</evidence>
<evidence type="ECO:0000259" key="16">
    <source>
        <dbReference type="Pfam" id="PF02875"/>
    </source>
</evidence>
<evidence type="ECO:0000256" key="7">
    <source>
        <dbReference type="ARBA" id="ARBA00022741"/>
    </source>
</evidence>
<keyword evidence="8 14" id="KW-0067">ATP-binding</keyword>
<evidence type="ECO:0000256" key="10">
    <source>
        <dbReference type="ARBA" id="ARBA00022984"/>
    </source>
</evidence>
<keyword evidence="10 14" id="KW-0573">Peptidoglycan synthesis</keyword>
<evidence type="ECO:0000256" key="9">
    <source>
        <dbReference type="ARBA" id="ARBA00022960"/>
    </source>
</evidence>
<evidence type="ECO:0000256" key="11">
    <source>
        <dbReference type="ARBA" id="ARBA00023306"/>
    </source>
</evidence>
<name>A0ABT7AGV8_9HYPH</name>
<feature type="domain" description="Mur ligase C-terminal" evidence="16">
    <location>
        <begin position="320"/>
        <end position="450"/>
    </location>
</feature>
<comment type="function">
    <text evidence="14">Cell wall formation.</text>
</comment>
<comment type="caution">
    <text evidence="18">The sequence shown here is derived from an EMBL/GenBank/DDBJ whole genome shotgun (WGS) entry which is preliminary data.</text>
</comment>
<evidence type="ECO:0000256" key="6">
    <source>
        <dbReference type="ARBA" id="ARBA00022618"/>
    </source>
</evidence>
<dbReference type="Pfam" id="PF08245">
    <property type="entry name" value="Mur_ligase_M"/>
    <property type="match status" value="1"/>
</dbReference>
<evidence type="ECO:0000256" key="8">
    <source>
        <dbReference type="ARBA" id="ARBA00022840"/>
    </source>
</evidence>
<keyword evidence="19" id="KW-1185">Reference proteome</keyword>
<dbReference type="Pfam" id="PF02875">
    <property type="entry name" value="Mur_ligase_C"/>
    <property type="match status" value="1"/>
</dbReference>
<dbReference type="PANTHER" id="PTHR43445:SF3">
    <property type="entry name" value="UDP-N-ACETYLMURAMATE--L-ALANINE LIGASE"/>
    <property type="match status" value="1"/>
</dbReference>
<dbReference type="SUPFAM" id="SSF53623">
    <property type="entry name" value="MurD-like peptide ligases, catalytic domain"/>
    <property type="match status" value="1"/>
</dbReference>
<dbReference type="RefSeq" id="WP_283740593.1">
    <property type="nucleotide sequence ID" value="NZ_JASJEV010000005.1"/>
</dbReference>
<keyword evidence="7 14" id="KW-0547">Nucleotide-binding</keyword>
<evidence type="ECO:0000256" key="1">
    <source>
        <dbReference type="ARBA" id="ARBA00004496"/>
    </source>
</evidence>
<feature type="domain" description="Mur ligase N-terminal catalytic" evidence="15">
    <location>
        <begin position="10"/>
        <end position="107"/>
    </location>
</feature>
<evidence type="ECO:0000256" key="5">
    <source>
        <dbReference type="ARBA" id="ARBA00022598"/>
    </source>
</evidence>
<proteinExistence type="inferred from homology"/>
<keyword evidence="11 14" id="KW-0131">Cell cycle</keyword>
<gene>
    <name evidence="14 18" type="primary">murC</name>
    <name evidence="18" type="ORF">QNA08_10220</name>
</gene>
<dbReference type="PANTHER" id="PTHR43445">
    <property type="entry name" value="UDP-N-ACETYLMURAMATE--L-ALANINE LIGASE-RELATED"/>
    <property type="match status" value="1"/>
</dbReference>
<keyword evidence="5 14" id="KW-0436">Ligase</keyword>
<comment type="subcellular location">
    <subcellularLocation>
        <location evidence="1 14">Cytoplasm</location>
    </subcellularLocation>
</comment>
<keyword evidence="12 14" id="KW-0961">Cell wall biogenesis/degradation</keyword>
<dbReference type="HAMAP" id="MF_00046">
    <property type="entry name" value="MurC"/>
    <property type="match status" value="1"/>
</dbReference>
<feature type="domain" description="Mur ligase central" evidence="17">
    <location>
        <begin position="112"/>
        <end position="298"/>
    </location>
</feature>
<dbReference type="InterPro" id="IPR036565">
    <property type="entry name" value="Mur-like_cat_sf"/>
</dbReference>
<dbReference type="Gene3D" id="3.90.190.20">
    <property type="entry name" value="Mur ligase, C-terminal domain"/>
    <property type="match status" value="1"/>
</dbReference>
<comment type="similarity">
    <text evidence="14">Belongs to the MurCDEF family.</text>
</comment>
<evidence type="ECO:0000259" key="15">
    <source>
        <dbReference type="Pfam" id="PF01225"/>
    </source>
</evidence>
<dbReference type="SUPFAM" id="SSF51984">
    <property type="entry name" value="MurCD N-terminal domain"/>
    <property type="match status" value="1"/>
</dbReference>
<dbReference type="Gene3D" id="3.40.1190.10">
    <property type="entry name" value="Mur-like, catalytic domain"/>
    <property type="match status" value="1"/>
</dbReference>
<reference evidence="18 19" key="1">
    <citation type="submission" date="2023-05" db="EMBL/GenBank/DDBJ databases">
        <title>Chelatococcus sp. nov., a moderately thermophilic bacterium isolated from hot spring microbial mat.</title>
        <authorList>
            <person name="Hu C.-J."/>
            <person name="Li W.-J."/>
        </authorList>
    </citation>
    <scope>NUCLEOTIDE SEQUENCE [LARGE SCALE GENOMIC DNA]</scope>
    <source>
        <strain evidence="18 19">SYSU G07232</strain>
    </source>
</reference>
<dbReference type="InterPro" id="IPR005758">
    <property type="entry name" value="UDP-N-AcMur_Ala_ligase_MurC"/>
</dbReference>